<evidence type="ECO:0000256" key="4">
    <source>
        <dbReference type="ARBA" id="ARBA00023212"/>
    </source>
</evidence>
<keyword evidence="4" id="KW-0206">Cytoskeleton</keyword>
<evidence type="ECO:0000256" key="5">
    <source>
        <dbReference type="ARBA" id="ARBA00023273"/>
    </source>
</evidence>
<evidence type="ECO:0000256" key="3">
    <source>
        <dbReference type="ARBA" id="ARBA00022794"/>
    </source>
</evidence>
<evidence type="ECO:0000256" key="6">
    <source>
        <dbReference type="ARBA" id="ARBA00039272"/>
    </source>
</evidence>
<dbReference type="GO" id="GO:0036038">
    <property type="term" value="C:MKS complex"/>
    <property type="evidence" value="ECO:0007669"/>
    <property type="project" value="TreeGrafter"/>
</dbReference>
<dbReference type="PANTHER" id="PTHR12968">
    <property type="entry name" value="B9 DOMAIN-CONTAINING"/>
    <property type="match status" value="1"/>
</dbReference>
<dbReference type="InterPro" id="IPR010796">
    <property type="entry name" value="C2_B9-type_dom"/>
</dbReference>
<evidence type="ECO:0000256" key="2">
    <source>
        <dbReference type="ARBA" id="ARBA00022490"/>
    </source>
</evidence>
<organism evidence="7">
    <name type="scientific">Spumella elongata</name>
    <dbReference type="NCBI Taxonomy" id="89044"/>
    <lineage>
        <taxon>Eukaryota</taxon>
        <taxon>Sar</taxon>
        <taxon>Stramenopiles</taxon>
        <taxon>Ochrophyta</taxon>
        <taxon>Chrysophyceae</taxon>
        <taxon>Chromulinales</taxon>
        <taxon>Chromulinaceae</taxon>
        <taxon>Spumella</taxon>
    </lineage>
</organism>
<evidence type="ECO:0000313" key="7">
    <source>
        <dbReference type="EMBL" id="CAE0275397.1"/>
    </source>
</evidence>
<keyword evidence="3" id="KW-0970">Cilium biogenesis/degradation</keyword>
<proteinExistence type="predicted"/>
<protein>
    <recommendedName>
        <fullName evidence="6">B9 domain-containing protein 2</fullName>
    </recommendedName>
</protein>
<dbReference type="AlphaFoldDB" id="A0A7S3M057"/>
<dbReference type="PANTHER" id="PTHR12968:SF2">
    <property type="entry name" value="B9 DOMAIN-CONTAINING PROTEIN 2"/>
    <property type="match status" value="1"/>
</dbReference>
<dbReference type="EMBL" id="HBIC01008486">
    <property type="protein sequence ID" value="CAE0275397.1"/>
    <property type="molecule type" value="Transcribed_RNA"/>
</dbReference>
<sequence>MRADMPTVNFVGEIASSVVDVEEISVTWAIVPGNSAWYLKRGASSGETHTCQSSSTVGTSTISHPIDCQFASSSSEGWPIFVCEVWERSEQGFRGFRGCGSVWLPMAPGQHFVDVPLWKPISSGLEGLSEELIPTIPDLTALRELTMSPFLRSQINTATVGTLQLNLSTILSGFKAFGVSTC</sequence>
<comment type="subcellular location">
    <subcellularLocation>
        <location evidence="1">Cytoplasm</location>
        <location evidence="1">Cytoskeleton</location>
        <location evidence="1">Cilium basal body</location>
    </subcellularLocation>
</comment>
<dbReference type="GO" id="GO:0060271">
    <property type="term" value="P:cilium assembly"/>
    <property type="evidence" value="ECO:0007669"/>
    <property type="project" value="TreeGrafter"/>
</dbReference>
<keyword evidence="5" id="KW-0966">Cell projection</keyword>
<keyword evidence="2" id="KW-0963">Cytoplasm</keyword>
<name>A0A7S3M057_9STRA</name>
<gene>
    <name evidence="7" type="ORF">SELO1098_LOCUS4225</name>
</gene>
<dbReference type="Pfam" id="PF07162">
    <property type="entry name" value="B9-C2"/>
    <property type="match status" value="1"/>
</dbReference>
<evidence type="ECO:0000256" key="1">
    <source>
        <dbReference type="ARBA" id="ARBA00004120"/>
    </source>
</evidence>
<accession>A0A7S3M057</accession>
<reference evidence="7" key="1">
    <citation type="submission" date="2021-01" db="EMBL/GenBank/DDBJ databases">
        <authorList>
            <person name="Corre E."/>
            <person name="Pelletier E."/>
            <person name="Niang G."/>
            <person name="Scheremetjew M."/>
            <person name="Finn R."/>
            <person name="Kale V."/>
            <person name="Holt S."/>
            <person name="Cochrane G."/>
            <person name="Meng A."/>
            <person name="Brown T."/>
            <person name="Cohen L."/>
        </authorList>
    </citation>
    <scope>NUCLEOTIDE SEQUENCE</scope>
    <source>
        <strain evidence="7">CCAP 955/1</strain>
    </source>
</reference>
<dbReference type="PROSITE" id="PS51381">
    <property type="entry name" value="C2_B9"/>
    <property type="match status" value="1"/>
</dbReference>